<dbReference type="AlphaFoldDB" id="A0A1M6VCP4"/>
<sequence length="169" mass="19020">MTYLVYLIPCVSAAASFNLTTINFNDDAVAESIQRTVVDDILVATAMSLLLAPAWLRVQRGKWVVRFLQKIGATKRYGDEDVWDFLLSSDDPRSRYVNVRDEQTGQTFAGYVDMFSEARGLRELVLSQVEGFETLTGTPTIQVTRMYLARDPKGITLEFPAQDTNILVQ</sequence>
<dbReference type="Proteomes" id="UP000184191">
    <property type="component" value="Unassembled WGS sequence"/>
</dbReference>
<accession>A0A1M6VCP4</accession>
<evidence type="ECO:0000313" key="1">
    <source>
        <dbReference type="EMBL" id="SHK79115.1"/>
    </source>
</evidence>
<evidence type="ECO:0000313" key="2">
    <source>
        <dbReference type="Proteomes" id="UP000184191"/>
    </source>
</evidence>
<dbReference type="EMBL" id="FRBN01000001">
    <property type="protein sequence ID" value="SHK79115.1"/>
    <property type="molecule type" value="Genomic_DNA"/>
</dbReference>
<dbReference type="RefSeq" id="WP_073194094.1">
    <property type="nucleotide sequence ID" value="NZ_FRBN01000001.1"/>
</dbReference>
<protein>
    <submittedName>
        <fullName evidence="1">Uncharacterized protein</fullName>
    </submittedName>
</protein>
<gene>
    <name evidence="1" type="ORF">SAMN05444414_101231</name>
</gene>
<keyword evidence="2" id="KW-1185">Reference proteome</keyword>
<reference evidence="2" key="1">
    <citation type="submission" date="2016-11" db="EMBL/GenBank/DDBJ databases">
        <authorList>
            <person name="Varghese N."/>
            <person name="Submissions S."/>
        </authorList>
    </citation>
    <scope>NUCLEOTIDE SEQUENCE [LARGE SCALE GENOMIC DNA]</scope>
    <source>
        <strain evidence="2">DSM 29327</strain>
    </source>
</reference>
<organism evidence="1 2">
    <name type="scientific">Roseovarius marisflavi</name>
    <dbReference type="NCBI Taxonomy" id="1054996"/>
    <lineage>
        <taxon>Bacteria</taxon>
        <taxon>Pseudomonadati</taxon>
        <taxon>Pseudomonadota</taxon>
        <taxon>Alphaproteobacteria</taxon>
        <taxon>Rhodobacterales</taxon>
        <taxon>Roseobacteraceae</taxon>
        <taxon>Roseovarius</taxon>
    </lineage>
</organism>
<dbReference type="OrthoDB" id="8447902at2"/>
<name>A0A1M6VCP4_9RHOB</name>
<proteinExistence type="predicted"/>